<dbReference type="OrthoDB" id="9986861at2759"/>
<evidence type="ECO:0000313" key="1">
    <source>
        <dbReference type="EMBL" id="EMC97849.1"/>
    </source>
</evidence>
<sequence>MPNVLLAGLHPQWLQTATEKGYDIGSTNQSSNIAEEAKQMMADLRALQSVKPTTHMFNPDDDSNLEAFMTLLGSEKFDGVSLGGGVRTIPQLGDYFTNLVNEVVRKQPGAKLLFPLTPKDIVPAIKKYLL</sequence>
<dbReference type="HOGENOM" id="CLU_1937755_0_0_1"/>
<dbReference type="KEGG" id="bcom:BAUCODRAFT_120774"/>
<accession>M2NF17</accession>
<evidence type="ECO:0000313" key="2">
    <source>
        <dbReference type="Proteomes" id="UP000011761"/>
    </source>
</evidence>
<organism evidence="1 2">
    <name type="scientific">Baudoinia panamericana (strain UAMH 10762)</name>
    <name type="common">Angels' share fungus</name>
    <name type="synonym">Baudoinia compniacensis (strain UAMH 10762)</name>
    <dbReference type="NCBI Taxonomy" id="717646"/>
    <lineage>
        <taxon>Eukaryota</taxon>
        <taxon>Fungi</taxon>
        <taxon>Dikarya</taxon>
        <taxon>Ascomycota</taxon>
        <taxon>Pezizomycotina</taxon>
        <taxon>Dothideomycetes</taxon>
        <taxon>Dothideomycetidae</taxon>
        <taxon>Mycosphaerellales</taxon>
        <taxon>Teratosphaeriaceae</taxon>
        <taxon>Baudoinia</taxon>
    </lineage>
</organism>
<dbReference type="Proteomes" id="UP000011761">
    <property type="component" value="Unassembled WGS sequence"/>
</dbReference>
<proteinExistence type="predicted"/>
<keyword evidence="2" id="KW-1185">Reference proteome</keyword>
<dbReference type="EMBL" id="KB445553">
    <property type="protein sequence ID" value="EMC97849.1"/>
    <property type="molecule type" value="Genomic_DNA"/>
</dbReference>
<dbReference type="GeneID" id="19107534"/>
<protein>
    <submittedName>
        <fullName evidence="1">Uncharacterized protein</fullName>
    </submittedName>
</protein>
<reference evidence="1 2" key="1">
    <citation type="journal article" date="2012" name="PLoS Pathog.">
        <title>Diverse lifestyles and strategies of plant pathogenesis encoded in the genomes of eighteen Dothideomycetes fungi.</title>
        <authorList>
            <person name="Ohm R.A."/>
            <person name="Feau N."/>
            <person name="Henrissat B."/>
            <person name="Schoch C.L."/>
            <person name="Horwitz B.A."/>
            <person name="Barry K.W."/>
            <person name="Condon B.J."/>
            <person name="Copeland A.C."/>
            <person name="Dhillon B."/>
            <person name="Glaser F."/>
            <person name="Hesse C.N."/>
            <person name="Kosti I."/>
            <person name="LaButti K."/>
            <person name="Lindquist E.A."/>
            <person name="Lucas S."/>
            <person name="Salamov A.A."/>
            <person name="Bradshaw R.E."/>
            <person name="Ciuffetti L."/>
            <person name="Hamelin R.C."/>
            <person name="Kema G.H.J."/>
            <person name="Lawrence C."/>
            <person name="Scott J.A."/>
            <person name="Spatafora J.W."/>
            <person name="Turgeon B.G."/>
            <person name="de Wit P.J.G.M."/>
            <person name="Zhong S."/>
            <person name="Goodwin S.B."/>
            <person name="Grigoriev I.V."/>
        </authorList>
    </citation>
    <scope>NUCLEOTIDE SEQUENCE [LARGE SCALE GENOMIC DNA]</scope>
    <source>
        <strain evidence="1 2">UAMH 10762</strain>
    </source>
</reference>
<name>M2NF17_BAUPA</name>
<dbReference type="RefSeq" id="XP_007674765.1">
    <property type="nucleotide sequence ID" value="XM_007676575.1"/>
</dbReference>
<dbReference type="AlphaFoldDB" id="M2NF17"/>
<gene>
    <name evidence="1" type="ORF">BAUCODRAFT_120774</name>
</gene>